<keyword evidence="1" id="KW-0472">Membrane</keyword>
<reference evidence="2 3" key="1">
    <citation type="submission" date="2017-04" db="EMBL/GenBank/DDBJ databases">
        <authorList>
            <person name="Afonso C.L."/>
            <person name="Miller P.J."/>
            <person name="Scott M.A."/>
            <person name="Spackman E."/>
            <person name="Goraichik I."/>
            <person name="Dimitrov K.M."/>
            <person name="Suarez D.L."/>
            <person name="Swayne D.E."/>
        </authorList>
    </citation>
    <scope>NUCLEOTIDE SEQUENCE [LARGE SCALE GENOMIC DNA]</scope>
    <source>
        <strain evidence="2 3">DSM 19625</strain>
    </source>
</reference>
<protein>
    <submittedName>
        <fullName evidence="2">Uncharacterized protein</fullName>
    </submittedName>
</protein>
<evidence type="ECO:0000313" key="2">
    <source>
        <dbReference type="EMBL" id="SMC90335.1"/>
    </source>
</evidence>
<dbReference type="STRING" id="475255.SAMN04488101_105100"/>
<keyword evidence="3" id="KW-1185">Reference proteome</keyword>
<proteinExistence type="predicted"/>
<evidence type="ECO:0000313" key="3">
    <source>
        <dbReference type="Proteomes" id="UP000192678"/>
    </source>
</evidence>
<feature type="transmembrane region" description="Helical" evidence="1">
    <location>
        <begin position="6"/>
        <end position="27"/>
    </location>
</feature>
<keyword evidence="1" id="KW-1133">Transmembrane helix</keyword>
<evidence type="ECO:0000256" key="1">
    <source>
        <dbReference type="SAM" id="Phobius"/>
    </source>
</evidence>
<organism evidence="2 3">
    <name type="scientific">Pedobacter nyackensis</name>
    <dbReference type="NCBI Taxonomy" id="475255"/>
    <lineage>
        <taxon>Bacteria</taxon>
        <taxon>Pseudomonadati</taxon>
        <taxon>Bacteroidota</taxon>
        <taxon>Sphingobacteriia</taxon>
        <taxon>Sphingobacteriales</taxon>
        <taxon>Sphingobacteriaceae</taxon>
        <taxon>Pedobacter</taxon>
    </lineage>
</organism>
<sequence>MHYFELMALLTPILWLAGIVLFFILFIRISKASRERNEVLKSILAELKSRKE</sequence>
<dbReference type="EMBL" id="FWYB01000005">
    <property type="protein sequence ID" value="SMC90335.1"/>
    <property type="molecule type" value="Genomic_DNA"/>
</dbReference>
<gene>
    <name evidence="2" type="ORF">SAMN04488101_105100</name>
</gene>
<dbReference type="Proteomes" id="UP000192678">
    <property type="component" value="Unassembled WGS sequence"/>
</dbReference>
<name>A0A1W2CYE9_9SPHI</name>
<dbReference type="AlphaFoldDB" id="A0A1W2CYE9"/>
<keyword evidence="1" id="KW-0812">Transmembrane</keyword>
<accession>A0A1W2CYE9</accession>